<dbReference type="PANTHER" id="PTHR12199:SF3">
    <property type="entry name" value="INTERPHOTORECEPTOR MATRIX PROTEOGLYCAN 1"/>
    <property type="match status" value="1"/>
</dbReference>
<evidence type="ECO:0000313" key="1">
    <source>
        <dbReference type="EMBL" id="KAK1793006.1"/>
    </source>
</evidence>
<name>A0AAD9DT43_9TELE</name>
<sequence>MSGREEHRHIFGLHCGYDIEVLNVIHRAWLLKMNLRVPWLQLSHKKCSTGERFVMESMETGVPAAAPAKPVERVIEFSVSVEDPDYSKPQSDPDTLQHHDVIHSLHSGGRSVGTVRKVPSSQIFSKLPGFKEIRLLGNRRKDEETIESTRHGISKHWDPTTTFAAYMEQSSLEPNEGLRVEERKDGNLITKLVQITEVQYGVLHREATSSIMPFFIPGHGDPGTYVDCSKFSQCTVNTQSTDVECLGDPGYSTVHGLPCQSICNLQPNYCLSGGRYALKVNSGTNVASTGVN</sequence>
<dbReference type="PANTHER" id="PTHR12199">
    <property type="entry name" value="INTERPHOTORECEPTOR MATRIX PROTEOGLYCAN"/>
    <property type="match status" value="1"/>
</dbReference>
<proteinExistence type="predicted"/>
<dbReference type="AlphaFoldDB" id="A0AAD9DT43"/>
<protein>
    <submittedName>
        <fullName evidence="1">Uncharacterized protein</fullName>
    </submittedName>
</protein>
<dbReference type="GO" id="GO:0007601">
    <property type="term" value="P:visual perception"/>
    <property type="evidence" value="ECO:0007669"/>
    <property type="project" value="InterPro"/>
</dbReference>
<dbReference type="EMBL" id="JAROKS010000018">
    <property type="protein sequence ID" value="KAK1793006.1"/>
    <property type="molecule type" value="Genomic_DNA"/>
</dbReference>
<accession>A0AAD9DT43</accession>
<keyword evidence="2" id="KW-1185">Reference proteome</keyword>
<reference evidence="1" key="1">
    <citation type="submission" date="2023-03" db="EMBL/GenBank/DDBJ databases">
        <title>Electrophorus voltai genome.</title>
        <authorList>
            <person name="Bian C."/>
        </authorList>
    </citation>
    <scope>NUCLEOTIDE SEQUENCE</scope>
    <source>
        <strain evidence="1">CB-2022</strain>
        <tissue evidence="1">Muscle</tissue>
    </source>
</reference>
<comment type="caution">
    <text evidence="1">The sequence shown here is derived from an EMBL/GenBank/DDBJ whole genome shotgun (WGS) entry which is preliminary data.</text>
</comment>
<dbReference type="Proteomes" id="UP001239994">
    <property type="component" value="Unassembled WGS sequence"/>
</dbReference>
<dbReference type="InterPro" id="IPR039861">
    <property type="entry name" value="IMPG"/>
</dbReference>
<organism evidence="1 2">
    <name type="scientific">Electrophorus voltai</name>
    <dbReference type="NCBI Taxonomy" id="2609070"/>
    <lineage>
        <taxon>Eukaryota</taxon>
        <taxon>Metazoa</taxon>
        <taxon>Chordata</taxon>
        <taxon>Craniata</taxon>
        <taxon>Vertebrata</taxon>
        <taxon>Euteleostomi</taxon>
        <taxon>Actinopterygii</taxon>
        <taxon>Neopterygii</taxon>
        <taxon>Teleostei</taxon>
        <taxon>Ostariophysi</taxon>
        <taxon>Gymnotiformes</taxon>
        <taxon>Gymnotoidei</taxon>
        <taxon>Gymnotidae</taxon>
        <taxon>Electrophorus</taxon>
    </lineage>
</organism>
<evidence type="ECO:0000313" key="2">
    <source>
        <dbReference type="Proteomes" id="UP001239994"/>
    </source>
</evidence>
<gene>
    <name evidence="1" type="ORF">P4O66_001721</name>
</gene>